<organism evidence="1 2">
    <name type="scientific">Caulobacter vibrioides</name>
    <name type="common">Caulobacter crescentus</name>
    <dbReference type="NCBI Taxonomy" id="155892"/>
    <lineage>
        <taxon>Bacteria</taxon>
        <taxon>Pseudomonadati</taxon>
        <taxon>Pseudomonadota</taxon>
        <taxon>Alphaproteobacteria</taxon>
        <taxon>Caulobacterales</taxon>
        <taxon>Caulobacteraceae</taxon>
        <taxon>Caulobacter</taxon>
    </lineage>
</organism>
<dbReference type="AlphaFoldDB" id="A0A258DFA9"/>
<name>A0A258DFA9_CAUVI</name>
<dbReference type="Gene3D" id="1.10.10.10">
    <property type="entry name" value="Winged helix-like DNA-binding domain superfamily/Winged helix DNA-binding domain"/>
    <property type="match status" value="1"/>
</dbReference>
<protein>
    <recommendedName>
        <fullName evidence="3">DUF433 domain-containing protein</fullName>
    </recommendedName>
</protein>
<gene>
    <name evidence="1" type="ORF">B7Z12_00720</name>
</gene>
<dbReference type="InterPro" id="IPR009057">
    <property type="entry name" value="Homeodomain-like_sf"/>
</dbReference>
<evidence type="ECO:0008006" key="3">
    <source>
        <dbReference type="Google" id="ProtNLM"/>
    </source>
</evidence>
<dbReference type="EMBL" id="NCDQ01000005">
    <property type="protein sequence ID" value="OYX06387.1"/>
    <property type="molecule type" value="Genomic_DNA"/>
</dbReference>
<comment type="caution">
    <text evidence="1">The sequence shown here is derived from an EMBL/GenBank/DDBJ whole genome shotgun (WGS) entry which is preliminary data.</text>
</comment>
<dbReference type="SUPFAM" id="SSF46689">
    <property type="entry name" value="Homeodomain-like"/>
    <property type="match status" value="1"/>
</dbReference>
<evidence type="ECO:0000313" key="2">
    <source>
        <dbReference type="Proteomes" id="UP000215616"/>
    </source>
</evidence>
<sequence>MPAKLDLLTPTEAAVVAGVTVRDVHRIIDTRVLPERFYAWKGGRRLRSSGCTYVRFYVHAAGQLTADERALLIERAAAQTRPDTSEWTIQDGFLTYDLTTMAADTEARLSKLERARELVVEDPEILSGTPVIRGTRVPVYDVAASVAAGLAVSDILEGYPSLNEEKVELAVIFADATPQRGRPRRMHEINPSLKVISSKKAAVREAG</sequence>
<reference evidence="1 2" key="1">
    <citation type="submission" date="2017-03" db="EMBL/GenBank/DDBJ databases">
        <title>Lifting the veil on microbial sulfur biogeochemistry in mining wastewaters.</title>
        <authorList>
            <person name="Kantor R.S."/>
            <person name="Colenbrander Nelson T."/>
            <person name="Marshall S."/>
            <person name="Bennett D."/>
            <person name="Apte S."/>
            <person name="Camacho D."/>
            <person name="Thomas B.C."/>
            <person name="Warren L.A."/>
            <person name="Banfield J.F."/>
        </authorList>
    </citation>
    <scope>NUCLEOTIDE SEQUENCE [LARGE SCALE GENOMIC DNA]</scope>
    <source>
        <strain evidence="1">32-67-7</strain>
    </source>
</reference>
<proteinExistence type="predicted"/>
<dbReference type="InterPro" id="IPR036388">
    <property type="entry name" value="WH-like_DNA-bd_sf"/>
</dbReference>
<dbReference type="InterPro" id="IPR007367">
    <property type="entry name" value="DUF433"/>
</dbReference>
<accession>A0A258DFA9</accession>
<dbReference type="Pfam" id="PF04255">
    <property type="entry name" value="DUF433"/>
    <property type="match status" value="1"/>
</dbReference>
<dbReference type="Proteomes" id="UP000215616">
    <property type="component" value="Unassembled WGS sequence"/>
</dbReference>
<evidence type="ECO:0000313" key="1">
    <source>
        <dbReference type="EMBL" id="OYX06387.1"/>
    </source>
</evidence>
<dbReference type="PANTHER" id="PTHR34849">
    <property type="entry name" value="SSL5025 PROTEIN"/>
    <property type="match status" value="1"/>
</dbReference>
<dbReference type="PANTHER" id="PTHR34849:SF3">
    <property type="entry name" value="SSR2962 PROTEIN"/>
    <property type="match status" value="1"/>
</dbReference>